<protein>
    <recommendedName>
        <fullName evidence="2">F-box domain-containing protein</fullName>
    </recommendedName>
</protein>
<feature type="region of interest" description="Disordered" evidence="1">
    <location>
        <begin position="657"/>
        <end position="678"/>
    </location>
</feature>
<comment type="caution">
    <text evidence="3">The sequence shown here is derived from an EMBL/GenBank/DDBJ whole genome shotgun (WGS) entry which is preliminary data.</text>
</comment>
<name>A0A9P7VHL5_9AGAR</name>
<dbReference type="OrthoDB" id="109543at2759"/>
<dbReference type="PANTHER" id="PTHR14659:SF1">
    <property type="entry name" value="ALPHA- AND GAMMA-ADAPTIN-BINDING PROTEIN P34"/>
    <property type="match status" value="1"/>
</dbReference>
<feature type="compositionally biased region" description="Acidic residues" evidence="1">
    <location>
        <begin position="809"/>
        <end position="822"/>
    </location>
</feature>
<dbReference type="Proteomes" id="UP000812287">
    <property type="component" value="Unassembled WGS sequence"/>
</dbReference>
<feature type="region of interest" description="Disordered" evidence="1">
    <location>
        <begin position="802"/>
        <end position="822"/>
    </location>
</feature>
<feature type="compositionally biased region" description="Polar residues" evidence="1">
    <location>
        <begin position="660"/>
        <end position="671"/>
    </location>
</feature>
<dbReference type="Gene3D" id="3.40.50.11960">
    <property type="match status" value="1"/>
</dbReference>
<feature type="domain" description="F-box" evidence="2">
    <location>
        <begin position="268"/>
        <end position="315"/>
    </location>
</feature>
<feature type="compositionally biased region" description="Acidic residues" evidence="1">
    <location>
        <begin position="1066"/>
        <end position="1075"/>
    </location>
</feature>
<evidence type="ECO:0000256" key="1">
    <source>
        <dbReference type="SAM" id="MobiDB-lite"/>
    </source>
</evidence>
<evidence type="ECO:0000259" key="2">
    <source>
        <dbReference type="PROSITE" id="PS50181"/>
    </source>
</evidence>
<dbReference type="InterPro" id="IPR001810">
    <property type="entry name" value="F-box_dom"/>
</dbReference>
<evidence type="ECO:0000313" key="4">
    <source>
        <dbReference type="Proteomes" id="UP000812287"/>
    </source>
</evidence>
<dbReference type="AlphaFoldDB" id="A0A9P7VHL5"/>
<dbReference type="RefSeq" id="XP_043034359.1">
    <property type="nucleotide sequence ID" value="XM_043177908.1"/>
</dbReference>
<dbReference type="EMBL" id="MU250566">
    <property type="protein sequence ID" value="KAG7440859.1"/>
    <property type="molecule type" value="Genomic_DNA"/>
</dbReference>
<keyword evidence="4" id="KW-1185">Reference proteome</keyword>
<feature type="region of interest" description="Disordered" evidence="1">
    <location>
        <begin position="905"/>
        <end position="931"/>
    </location>
</feature>
<dbReference type="SUPFAM" id="SSF54495">
    <property type="entry name" value="UBC-like"/>
    <property type="match status" value="1"/>
</dbReference>
<dbReference type="PANTHER" id="PTHR14659">
    <property type="entry name" value="ALPHA- AND GAMMA-ADAPTIN-BINDING PROTEIN P34"/>
    <property type="match status" value="1"/>
</dbReference>
<sequence>MDHLSEAPQYSGRSLSRAQLFFTDDANMRQLCLILTPPSGPWKDLSLHFDPTSPSIKSSVNGIQHPNLFSSFICCDLRNNSYRENGYTGGYSPALTLRGFFLQFLTFFSTPNVEQDHGDAIEIGDFIVTRYVRETDAARRAADLSSHGNRWYCDNCLDPFDSFRPSALDPPSKMEQEWASNPSPEVIVSVYATEDQEITHKTKGGGQPDPMRVHMMEYQMEPDPKAISNWTWKCPYGSQAFPHYLLSAQKSMAMDIGEPSLLLAHSATCVLENIPDDIFFTLATYLPSETVLIFSEAYPRFRTIVESAHELLRRELQCFFLTPLTSSILGIGVAWDPRQRTLTSDFDWLSEEAFMKFGVRRSIQKRAFQYFLPLAFSRLHFLRVQDKILGALLVIYRDEQQVDGASLQRTQGASLFRQPETLNVLPSELLLVIYRMMNNIVVALMKSCDDVLTTRNGASSTTTLLLASEKAVYSYCHLFHLLLCLSRSNPNIQQDATKKISDFITQPGTRVKASIPDLGEFIVLVTLALASGKGDVLRDHPELEEMEEGRSDHRLNTTFNHSKTSLRLMMFQITFLTIFVETHSSDLGRLDDNHGFAEEEIPEKMVDAIKDIYKVGDWPTFFEKVQYVRGKSFGAVKHSQLLRDAVRVNAERGYHKPANVRNTNGLPNSRNQGDRKGGTRGIIVTHEGYAILSYFNCIILTGCIGEPWIQRLSHPTSIYDNSVSVLSNETEKHLPWTISNKYYTAEVHFLARQIKGLAPYHLQEIPALIFVWEKGEAYKHHIQRLSKDFGGSEPEVSLAVRVPASTTPPEEDKEDEEETLEDDNAVDEFVSSRGFEFVDASGGEHTESTEELESISNGIPSLPRVLDALSTIMWPSMQTSQKSSRIATRSWKGNAAFLEWAQSSFDTSDTSPDEDNVVTRDSDQQSDHKTRLQKEMDELAKWLQDGEEYTKDNPWKVPGVITSPAEIDDDVWGSREKSTITKGAVDAFDDDFSVFVSAPAETESKGNRQRYTTEADSKVSFETSFDSSFDFDRLGPSPLGVTYHALGSASDLGDPQESGIPHPDTTESDDEDLPSQDEIKESAQRIFGTQGTSSSDDGIEGDDFELAPFDIGQVMSALQGMKAEIAGIEEKSERRKAAARITLGLVYGLERDTKVGGDFDLDPETEN</sequence>
<proteinExistence type="predicted"/>
<evidence type="ECO:0000313" key="3">
    <source>
        <dbReference type="EMBL" id="KAG7440859.1"/>
    </source>
</evidence>
<dbReference type="GeneID" id="66100195"/>
<feature type="region of interest" description="Disordered" evidence="1">
    <location>
        <begin position="1045"/>
        <end position="1104"/>
    </location>
</feature>
<gene>
    <name evidence="3" type="ORF">BT62DRAFT_1012260</name>
</gene>
<dbReference type="InterPro" id="IPR016135">
    <property type="entry name" value="UBQ-conjugating_enzyme/RWD"/>
</dbReference>
<feature type="compositionally biased region" description="Basic and acidic residues" evidence="1">
    <location>
        <begin position="917"/>
        <end position="931"/>
    </location>
</feature>
<accession>A0A9P7VHL5</accession>
<feature type="compositionally biased region" description="Polar residues" evidence="1">
    <location>
        <begin position="1087"/>
        <end position="1096"/>
    </location>
</feature>
<dbReference type="PROSITE" id="PS50181">
    <property type="entry name" value="FBOX"/>
    <property type="match status" value="1"/>
</dbReference>
<organism evidence="3 4">
    <name type="scientific">Guyanagaster necrorhizus</name>
    <dbReference type="NCBI Taxonomy" id="856835"/>
    <lineage>
        <taxon>Eukaryota</taxon>
        <taxon>Fungi</taxon>
        <taxon>Dikarya</taxon>
        <taxon>Basidiomycota</taxon>
        <taxon>Agaricomycotina</taxon>
        <taxon>Agaricomycetes</taxon>
        <taxon>Agaricomycetidae</taxon>
        <taxon>Agaricales</taxon>
        <taxon>Marasmiineae</taxon>
        <taxon>Physalacriaceae</taxon>
        <taxon>Guyanagaster</taxon>
    </lineage>
</organism>
<reference evidence="3" key="1">
    <citation type="submission" date="2020-11" db="EMBL/GenBank/DDBJ databases">
        <title>Adaptations for nitrogen fixation in a non-lichenized fungal sporocarp promotes dispersal by wood-feeding termites.</title>
        <authorList>
            <consortium name="DOE Joint Genome Institute"/>
            <person name="Koch R.A."/>
            <person name="Yoon G."/>
            <person name="Arayal U."/>
            <person name="Lail K."/>
            <person name="Amirebrahimi M."/>
            <person name="Labutti K."/>
            <person name="Lipzen A."/>
            <person name="Riley R."/>
            <person name="Barry K."/>
            <person name="Henrissat B."/>
            <person name="Grigoriev I.V."/>
            <person name="Herr J.R."/>
            <person name="Aime M.C."/>
        </authorList>
    </citation>
    <scope>NUCLEOTIDE SEQUENCE</scope>
    <source>
        <strain evidence="3">MCA 3950</strain>
    </source>
</reference>
<dbReference type="InterPro" id="IPR019341">
    <property type="entry name" value="Alpha/Gamma-adaptin-bd_p34"/>
</dbReference>